<dbReference type="InterPro" id="IPR029045">
    <property type="entry name" value="ClpP/crotonase-like_dom_sf"/>
</dbReference>
<dbReference type="PANTHER" id="PTHR42964">
    <property type="entry name" value="ENOYL-COA HYDRATASE"/>
    <property type="match status" value="1"/>
</dbReference>
<evidence type="ECO:0000313" key="3">
    <source>
        <dbReference type="Proteomes" id="UP000243719"/>
    </source>
</evidence>
<keyword evidence="3" id="KW-1185">Reference proteome</keyword>
<comment type="similarity">
    <text evidence="1">Belongs to the enoyl-CoA hydratase/isomerase family.</text>
</comment>
<dbReference type="InterPro" id="IPR051683">
    <property type="entry name" value="Enoyl-CoA_Hydratase/Isomerase"/>
</dbReference>
<evidence type="ECO:0000313" key="2">
    <source>
        <dbReference type="EMBL" id="SDV46187.1"/>
    </source>
</evidence>
<dbReference type="GO" id="GO:0003824">
    <property type="term" value="F:catalytic activity"/>
    <property type="evidence" value="ECO:0007669"/>
    <property type="project" value="UniProtKB-ARBA"/>
</dbReference>
<protein>
    <submittedName>
        <fullName evidence="2">Methylglutaconyl-CoA hydratase</fullName>
    </submittedName>
</protein>
<organism evidence="2 3">
    <name type="scientific">Chitinasiproducens palmae</name>
    <dbReference type="NCBI Taxonomy" id="1770053"/>
    <lineage>
        <taxon>Bacteria</taxon>
        <taxon>Pseudomonadati</taxon>
        <taxon>Pseudomonadota</taxon>
        <taxon>Betaproteobacteria</taxon>
        <taxon>Burkholderiales</taxon>
        <taxon>Burkholderiaceae</taxon>
        <taxon>Chitinasiproducens</taxon>
    </lineage>
</organism>
<dbReference type="Proteomes" id="UP000243719">
    <property type="component" value="Unassembled WGS sequence"/>
</dbReference>
<dbReference type="InterPro" id="IPR001753">
    <property type="entry name" value="Enoyl-CoA_hydra/iso"/>
</dbReference>
<dbReference type="AlphaFoldDB" id="A0A1H2PIQ7"/>
<dbReference type="Gene3D" id="3.90.226.10">
    <property type="entry name" value="2-enoyl-CoA Hydratase, Chain A, domain 1"/>
    <property type="match status" value="1"/>
</dbReference>
<dbReference type="PANTHER" id="PTHR42964:SF1">
    <property type="entry name" value="POLYKETIDE BIOSYNTHESIS ENOYL-COA HYDRATASE PKSH-RELATED"/>
    <property type="match status" value="1"/>
</dbReference>
<dbReference type="Pfam" id="PF00378">
    <property type="entry name" value="ECH_1"/>
    <property type="match status" value="1"/>
</dbReference>
<dbReference type="STRING" id="1770053.SAMN05216551_101152"/>
<gene>
    <name evidence="2" type="ORF">SAMN05216551_101152</name>
</gene>
<sequence>MSATQTAIDARGVATLTLSREKVFNAFDEEMIAELRERFETLGADPAVRVIVLAAAGKAFCAGADLNWMQRASKNGPAENLTDAREFAAMMATICDCPKPTIARVQGAAFGGGVGLAAACDIVVASTDAKIAVSEARFGIIPSVIGPYLVRAIGARQATRLALTASRISADEALVMGLVHRVVPAELLDDAVLRLIDELLVNGPNAQTEIKRLFAALDALPLGDEARELTAQTISRLRATDEAREGFAAFFEKRAPAWVRDGK</sequence>
<dbReference type="RefSeq" id="WP_235837731.1">
    <property type="nucleotide sequence ID" value="NZ_FNLO01000001.1"/>
</dbReference>
<name>A0A1H2PIQ7_9BURK</name>
<reference evidence="3" key="1">
    <citation type="submission" date="2016-09" db="EMBL/GenBank/DDBJ databases">
        <authorList>
            <person name="Varghese N."/>
            <person name="Submissions S."/>
        </authorList>
    </citation>
    <scope>NUCLEOTIDE SEQUENCE [LARGE SCALE GENOMIC DNA]</scope>
    <source>
        <strain evidence="3">JS23</strain>
    </source>
</reference>
<dbReference type="EMBL" id="FNLO01000001">
    <property type="protein sequence ID" value="SDV46187.1"/>
    <property type="molecule type" value="Genomic_DNA"/>
</dbReference>
<dbReference type="CDD" id="cd06558">
    <property type="entry name" value="crotonase-like"/>
    <property type="match status" value="1"/>
</dbReference>
<dbReference type="SUPFAM" id="SSF52096">
    <property type="entry name" value="ClpP/crotonase"/>
    <property type="match status" value="1"/>
</dbReference>
<dbReference type="Gene3D" id="1.10.12.10">
    <property type="entry name" value="Lyase 2-enoyl-coa Hydratase, Chain A, domain 2"/>
    <property type="match status" value="1"/>
</dbReference>
<proteinExistence type="inferred from homology"/>
<evidence type="ECO:0000256" key="1">
    <source>
        <dbReference type="ARBA" id="ARBA00005254"/>
    </source>
</evidence>
<dbReference type="InterPro" id="IPR014748">
    <property type="entry name" value="Enoyl-CoA_hydra_C"/>
</dbReference>
<accession>A0A1H2PIQ7</accession>